<sequence>MSLLRCLAKQLKEMENDPPPLCQARPAARPIDMFNWNDSIRGPKGSPNFKTFLGGLSPPQPTPGAATIDYPFKPPRIRFTTLIYHPNISTQGDICLDILHDKRSPALTIRTALLSLCSLLTDPNPEHGLDNEILNVYRTNKNFSFQPPQIQFTVTLCHPNICTTGEIRLDILHSQWSPIITIRNLLIWLCSLLTDPNPERGLNQETLNFYRTNQDKFSQTAKECTKHYAIENKVFE</sequence>
<evidence type="ECO:0000256" key="2">
    <source>
        <dbReference type="ARBA" id="ARBA00022786"/>
    </source>
</evidence>
<evidence type="ECO:0000259" key="5">
    <source>
        <dbReference type="PROSITE" id="PS50127"/>
    </source>
</evidence>
<keyword evidence="4" id="KW-0067">ATP-binding</keyword>
<dbReference type="InterPro" id="IPR023313">
    <property type="entry name" value="UBQ-conjugating_AS"/>
</dbReference>
<dbReference type="PROSITE" id="PS50127">
    <property type="entry name" value="UBC_2"/>
    <property type="match status" value="2"/>
</dbReference>
<comment type="similarity">
    <text evidence="4">Belongs to the ubiquitin-conjugating enzyme family.</text>
</comment>
<dbReference type="Pfam" id="PF00179">
    <property type="entry name" value="UQ_con"/>
    <property type="match status" value="1"/>
</dbReference>
<reference evidence="7" key="1">
    <citation type="submission" date="2021-02" db="EMBL/GenBank/DDBJ databases">
        <authorList>
            <person name="Nowell W R."/>
        </authorList>
    </citation>
    <scope>NUCLEOTIDE SEQUENCE</scope>
</reference>
<keyword evidence="2 4" id="KW-0833">Ubl conjugation pathway</keyword>
<accession>A0A820USH5</accession>
<dbReference type="GO" id="GO:0005524">
    <property type="term" value="F:ATP binding"/>
    <property type="evidence" value="ECO:0007669"/>
    <property type="project" value="UniProtKB-UniRule"/>
</dbReference>
<dbReference type="Gene3D" id="3.10.110.10">
    <property type="entry name" value="Ubiquitin Conjugating Enzyme"/>
    <property type="match status" value="2"/>
</dbReference>
<keyword evidence="4" id="KW-0547">Nucleotide-binding</keyword>
<dbReference type="InterPro" id="IPR000608">
    <property type="entry name" value="UBC"/>
</dbReference>
<dbReference type="InterPro" id="IPR016135">
    <property type="entry name" value="UBQ-conjugating_enzyme/RWD"/>
</dbReference>
<dbReference type="PANTHER" id="PTHR24068">
    <property type="entry name" value="UBIQUITIN-CONJUGATING ENZYME E2"/>
    <property type="match status" value="1"/>
</dbReference>
<dbReference type="SMART" id="SM00212">
    <property type="entry name" value="UBCc"/>
    <property type="match status" value="2"/>
</dbReference>
<dbReference type="PROSITE" id="PS00183">
    <property type="entry name" value="UBC_1"/>
    <property type="match status" value="1"/>
</dbReference>
<keyword evidence="1" id="KW-0808">Transferase</keyword>
<evidence type="ECO:0000313" key="7">
    <source>
        <dbReference type="EMBL" id="CAF4489857.1"/>
    </source>
</evidence>
<feature type="domain" description="UBC core" evidence="5">
    <location>
        <begin position="2"/>
        <end position="158"/>
    </location>
</feature>
<dbReference type="Proteomes" id="UP000663872">
    <property type="component" value="Unassembled WGS sequence"/>
</dbReference>
<dbReference type="Proteomes" id="UP000663848">
    <property type="component" value="Unassembled WGS sequence"/>
</dbReference>
<dbReference type="EMBL" id="CAJOBR010000275">
    <property type="protein sequence ID" value="CAF4489857.1"/>
    <property type="molecule type" value="Genomic_DNA"/>
</dbReference>
<dbReference type="GO" id="GO:0016740">
    <property type="term" value="F:transferase activity"/>
    <property type="evidence" value="ECO:0007669"/>
    <property type="project" value="UniProtKB-KW"/>
</dbReference>
<evidence type="ECO:0000256" key="4">
    <source>
        <dbReference type="RuleBase" id="RU362109"/>
    </source>
</evidence>
<evidence type="ECO:0000256" key="1">
    <source>
        <dbReference type="ARBA" id="ARBA00022679"/>
    </source>
</evidence>
<evidence type="ECO:0000256" key="3">
    <source>
        <dbReference type="PROSITE-ProRule" id="PRU10133"/>
    </source>
</evidence>
<evidence type="ECO:0000313" key="8">
    <source>
        <dbReference type="Proteomes" id="UP000663848"/>
    </source>
</evidence>
<comment type="caution">
    <text evidence="7">The sequence shown here is derived from an EMBL/GenBank/DDBJ whole genome shotgun (WGS) entry which is preliminary data.</text>
</comment>
<name>A0A820USH5_9BILA</name>
<organism evidence="7 8">
    <name type="scientific">Rotaria socialis</name>
    <dbReference type="NCBI Taxonomy" id="392032"/>
    <lineage>
        <taxon>Eukaryota</taxon>
        <taxon>Metazoa</taxon>
        <taxon>Spiralia</taxon>
        <taxon>Gnathifera</taxon>
        <taxon>Rotifera</taxon>
        <taxon>Eurotatoria</taxon>
        <taxon>Bdelloidea</taxon>
        <taxon>Philodinida</taxon>
        <taxon>Philodinidae</taxon>
        <taxon>Rotaria</taxon>
    </lineage>
</organism>
<dbReference type="EMBL" id="CAJNYT010001170">
    <property type="protein sequence ID" value="CAF3399143.1"/>
    <property type="molecule type" value="Genomic_DNA"/>
</dbReference>
<proteinExistence type="inferred from homology"/>
<evidence type="ECO:0000313" key="6">
    <source>
        <dbReference type="EMBL" id="CAF3399143.1"/>
    </source>
</evidence>
<feature type="active site" description="Glycyl thioester intermediate" evidence="3">
    <location>
        <position position="95"/>
    </location>
</feature>
<dbReference type="SUPFAM" id="SSF54495">
    <property type="entry name" value="UBC-like"/>
    <property type="match status" value="2"/>
</dbReference>
<feature type="domain" description="UBC core" evidence="5">
    <location>
        <begin position="158"/>
        <end position="230"/>
    </location>
</feature>
<gene>
    <name evidence="6" type="ORF">GRG538_LOCUS9853</name>
    <name evidence="7" type="ORF">QYT958_LOCUS3760</name>
</gene>
<dbReference type="AlphaFoldDB" id="A0A820USH5"/>
<protein>
    <recommendedName>
        <fullName evidence="5">UBC core domain-containing protein</fullName>
    </recommendedName>
</protein>